<dbReference type="Proteomes" id="UP001231189">
    <property type="component" value="Unassembled WGS sequence"/>
</dbReference>
<dbReference type="AlphaFoldDB" id="A0AAD8RU52"/>
<proteinExistence type="predicted"/>
<name>A0AAD8RU52_LOLMU</name>
<gene>
    <name evidence="2" type="ORF">QYE76_005017</name>
    <name evidence="1" type="ORF">QYE76_016467</name>
</gene>
<comment type="caution">
    <text evidence="2">The sequence shown here is derived from an EMBL/GenBank/DDBJ whole genome shotgun (WGS) entry which is preliminary data.</text>
</comment>
<dbReference type="EMBL" id="JAUUTY010000357">
    <property type="protein sequence ID" value="KAK1601733.1"/>
    <property type="molecule type" value="Genomic_DNA"/>
</dbReference>
<evidence type="ECO:0000313" key="2">
    <source>
        <dbReference type="EMBL" id="KAK1630702.1"/>
    </source>
</evidence>
<reference evidence="2" key="1">
    <citation type="submission" date="2023-07" db="EMBL/GenBank/DDBJ databases">
        <title>A chromosome-level genome assembly of Lolium multiflorum.</title>
        <authorList>
            <person name="Chen Y."/>
            <person name="Copetti D."/>
            <person name="Kolliker R."/>
            <person name="Studer B."/>
        </authorList>
    </citation>
    <scope>NUCLEOTIDE SEQUENCE</scope>
    <source>
        <strain evidence="2">02402/16</strain>
        <tissue evidence="2">Leaf</tissue>
    </source>
</reference>
<dbReference type="EMBL" id="JAUUTY010000005">
    <property type="protein sequence ID" value="KAK1630702.1"/>
    <property type="molecule type" value="Genomic_DNA"/>
</dbReference>
<accession>A0AAD8RU52</accession>
<evidence type="ECO:0000313" key="1">
    <source>
        <dbReference type="EMBL" id="KAK1601733.1"/>
    </source>
</evidence>
<dbReference type="PANTHER" id="PTHR33115">
    <property type="entry name" value="ARM REPEAT SUPERFAMILY PROTEIN"/>
    <property type="match status" value="1"/>
</dbReference>
<keyword evidence="3" id="KW-1185">Reference proteome</keyword>
<sequence length="133" mass="14753">MEPPGRACTNDAQDHFLEFLHASQALLLNPRARDKTLRRDVAENVFTVSNLRGVLQHGHQHMELQKLAMNILTGMAMDQRANETIAGTGGVVKLLLSIFFNAQELELGLKKSTLHPVMHAPSLVRSTEKTKST</sequence>
<organism evidence="2 3">
    <name type="scientific">Lolium multiflorum</name>
    <name type="common">Italian ryegrass</name>
    <name type="synonym">Lolium perenne subsp. multiflorum</name>
    <dbReference type="NCBI Taxonomy" id="4521"/>
    <lineage>
        <taxon>Eukaryota</taxon>
        <taxon>Viridiplantae</taxon>
        <taxon>Streptophyta</taxon>
        <taxon>Embryophyta</taxon>
        <taxon>Tracheophyta</taxon>
        <taxon>Spermatophyta</taxon>
        <taxon>Magnoliopsida</taxon>
        <taxon>Liliopsida</taxon>
        <taxon>Poales</taxon>
        <taxon>Poaceae</taxon>
        <taxon>BOP clade</taxon>
        <taxon>Pooideae</taxon>
        <taxon>Poodae</taxon>
        <taxon>Poeae</taxon>
        <taxon>Poeae Chloroplast Group 2 (Poeae type)</taxon>
        <taxon>Loliodinae</taxon>
        <taxon>Loliinae</taxon>
        <taxon>Lolium</taxon>
    </lineage>
</organism>
<protein>
    <submittedName>
        <fullName evidence="2">Uncharacterized protein</fullName>
    </submittedName>
</protein>
<dbReference type="PANTHER" id="PTHR33115:SF41">
    <property type="entry name" value="EXPRESSED PROTEIN"/>
    <property type="match status" value="1"/>
</dbReference>
<evidence type="ECO:0000313" key="3">
    <source>
        <dbReference type="Proteomes" id="UP001231189"/>
    </source>
</evidence>